<dbReference type="AlphaFoldDB" id="A0A6G1KG64"/>
<name>A0A6G1KG64_9PLEO</name>
<accession>A0A6G1KG64</accession>
<sequence>MNFAVKIKLLLAVVTLQSNVACRESPHQQHSFIEWPESREAMATWIPCPIILIKTRRSPVSVKGKVPRTDRVALSKYITHRHGHRSWRHARIHIYLLLLRHL</sequence>
<evidence type="ECO:0000313" key="2">
    <source>
        <dbReference type="EMBL" id="KAF2711623.1"/>
    </source>
</evidence>
<dbReference type="Proteomes" id="UP000799428">
    <property type="component" value="Unassembled WGS sequence"/>
</dbReference>
<organism evidence="2 3">
    <name type="scientific">Pleomassaria siparia CBS 279.74</name>
    <dbReference type="NCBI Taxonomy" id="1314801"/>
    <lineage>
        <taxon>Eukaryota</taxon>
        <taxon>Fungi</taxon>
        <taxon>Dikarya</taxon>
        <taxon>Ascomycota</taxon>
        <taxon>Pezizomycotina</taxon>
        <taxon>Dothideomycetes</taxon>
        <taxon>Pleosporomycetidae</taxon>
        <taxon>Pleosporales</taxon>
        <taxon>Pleomassariaceae</taxon>
        <taxon>Pleomassaria</taxon>
    </lineage>
</organism>
<protein>
    <recommendedName>
        <fullName evidence="4">Secreted protein</fullName>
    </recommendedName>
</protein>
<evidence type="ECO:0008006" key="4">
    <source>
        <dbReference type="Google" id="ProtNLM"/>
    </source>
</evidence>
<feature type="chain" id="PRO_5026009766" description="Secreted protein" evidence="1">
    <location>
        <begin position="23"/>
        <end position="102"/>
    </location>
</feature>
<dbReference type="EMBL" id="MU005767">
    <property type="protein sequence ID" value="KAF2711623.1"/>
    <property type="molecule type" value="Genomic_DNA"/>
</dbReference>
<evidence type="ECO:0000256" key="1">
    <source>
        <dbReference type="SAM" id="SignalP"/>
    </source>
</evidence>
<reference evidence="2" key="1">
    <citation type="journal article" date="2020" name="Stud. Mycol.">
        <title>101 Dothideomycetes genomes: a test case for predicting lifestyles and emergence of pathogens.</title>
        <authorList>
            <person name="Haridas S."/>
            <person name="Albert R."/>
            <person name="Binder M."/>
            <person name="Bloem J."/>
            <person name="Labutti K."/>
            <person name="Salamov A."/>
            <person name="Andreopoulos B."/>
            <person name="Baker S."/>
            <person name="Barry K."/>
            <person name="Bills G."/>
            <person name="Bluhm B."/>
            <person name="Cannon C."/>
            <person name="Castanera R."/>
            <person name="Culley D."/>
            <person name="Daum C."/>
            <person name="Ezra D."/>
            <person name="Gonzalez J."/>
            <person name="Henrissat B."/>
            <person name="Kuo A."/>
            <person name="Liang C."/>
            <person name="Lipzen A."/>
            <person name="Lutzoni F."/>
            <person name="Magnuson J."/>
            <person name="Mondo S."/>
            <person name="Nolan M."/>
            <person name="Ohm R."/>
            <person name="Pangilinan J."/>
            <person name="Park H.-J."/>
            <person name="Ramirez L."/>
            <person name="Alfaro M."/>
            <person name="Sun H."/>
            <person name="Tritt A."/>
            <person name="Yoshinaga Y."/>
            <person name="Zwiers L.-H."/>
            <person name="Turgeon B."/>
            <person name="Goodwin S."/>
            <person name="Spatafora J."/>
            <person name="Crous P."/>
            <person name="Grigoriev I."/>
        </authorList>
    </citation>
    <scope>NUCLEOTIDE SEQUENCE</scope>
    <source>
        <strain evidence="2">CBS 279.74</strain>
    </source>
</reference>
<proteinExistence type="predicted"/>
<keyword evidence="1" id="KW-0732">Signal</keyword>
<gene>
    <name evidence="2" type="ORF">K504DRAFT_225899</name>
</gene>
<evidence type="ECO:0000313" key="3">
    <source>
        <dbReference type="Proteomes" id="UP000799428"/>
    </source>
</evidence>
<feature type="signal peptide" evidence="1">
    <location>
        <begin position="1"/>
        <end position="22"/>
    </location>
</feature>
<keyword evidence="3" id="KW-1185">Reference proteome</keyword>